<dbReference type="eggNOG" id="ENOG502S9N3">
    <property type="taxonomic scope" value="Eukaryota"/>
</dbReference>
<gene>
    <name evidence="2" type="ORF">EUGRSUZ_B02436</name>
</gene>
<dbReference type="KEGG" id="egr:104432807"/>
<organism evidence="2">
    <name type="scientific">Eucalyptus grandis</name>
    <name type="common">Flooded gum</name>
    <dbReference type="NCBI Taxonomy" id="71139"/>
    <lineage>
        <taxon>Eukaryota</taxon>
        <taxon>Viridiplantae</taxon>
        <taxon>Streptophyta</taxon>
        <taxon>Embryophyta</taxon>
        <taxon>Tracheophyta</taxon>
        <taxon>Spermatophyta</taxon>
        <taxon>Magnoliopsida</taxon>
        <taxon>eudicotyledons</taxon>
        <taxon>Gunneridae</taxon>
        <taxon>Pentapetalae</taxon>
        <taxon>rosids</taxon>
        <taxon>malvids</taxon>
        <taxon>Myrtales</taxon>
        <taxon>Myrtaceae</taxon>
        <taxon>Myrtoideae</taxon>
        <taxon>Eucalypteae</taxon>
        <taxon>Eucalyptus</taxon>
    </lineage>
</organism>
<feature type="transmembrane region" description="Helical" evidence="1">
    <location>
        <begin position="80"/>
        <end position="98"/>
    </location>
</feature>
<keyword evidence="1" id="KW-0812">Transmembrane</keyword>
<dbReference type="AlphaFoldDB" id="A0A059D585"/>
<dbReference type="STRING" id="71139.A0A059D585"/>
<feature type="transmembrane region" description="Helical" evidence="1">
    <location>
        <begin position="110"/>
        <end position="129"/>
    </location>
</feature>
<dbReference type="Gramene" id="KCW85649">
    <property type="protein sequence ID" value="KCW85649"/>
    <property type="gene ID" value="EUGRSUZ_B02436"/>
</dbReference>
<accession>A0A059D585</accession>
<dbReference type="OMA" id="KTDQPNP"/>
<dbReference type="OrthoDB" id="513929at2759"/>
<keyword evidence="1" id="KW-0472">Membrane</keyword>
<name>A0A059D585_EUCGR</name>
<proteinExistence type="predicted"/>
<reference evidence="2" key="1">
    <citation type="submission" date="2013-07" db="EMBL/GenBank/DDBJ databases">
        <title>The genome of Eucalyptus grandis.</title>
        <authorList>
            <person name="Schmutz J."/>
            <person name="Hayes R."/>
            <person name="Myburg A."/>
            <person name="Tuskan G."/>
            <person name="Grattapaglia D."/>
            <person name="Rokhsar D.S."/>
        </authorList>
    </citation>
    <scope>NUCLEOTIDE SEQUENCE</scope>
    <source>
        <tissue evidence="2">Leaf extractions</tissue>
    </source>
</reference>
<dbReference type="EMBL" id="KK198754">
    <property type="protein sequence ID" value="KCW85649.1"/>
    <property type="molecule type" value="Genomic_DNA"/>
</dbReference>
<dbReference type="InParanoid" id="A0A059D585"/>
<evidence type="ECO:0000256" key="1">
    <source>
        <dbReference type="SAM" id="Phobius"/>
    </source>
</evidence>
<evidence type="ECO:0000313" key="2">
    <source>
        <dbReference type="EMBL" id="KCW85649.1"/>
    </source>
</evidence>
<dbReference type="PANTHER" id="PTHR37224">
    <property type="entry name" value="OS02G0804400 PROTEIN"/>
    <property type="match status" value="1"/>
</dbReference>
<sequence length="136" mass="14757">MAMEAAVYTNFCGCPRRNSVVIHSQRPSSTVKGFGQNPIIPTTTRIRRSCRVFAANGPKSDDKGSSFGDSYISQQQDVNYLWKLGAGSIAGAAIIKYGSILFPEITRPNIVEALGIISTPVIVAVLLLIKESRVER</sequence>
<keyword evidence="1" id="KW-1133">Transmembrane helix</keyword>
<dbReference type="FunCoup" id="A0A059D585">
    <property type="interactions" value="173"/>
</dbReference>
<protein>
    <submittedName>
        <fullName evidence="2">Uncharacterized protein</fullName>
    </submittedName>
</protein>